<name>A0ABQ3NHR5_STRVG</name>
<dbReference type="InterPro" id="IPR028082">
    <property type="entry name" value="Peripla_BP_I"/>
</dbReference>
<dbReference type="PANTHER" id="PTHR47235:SF1">
    <property type="entry name" value="BLR6548 PROTEIN"/>
    <property type="match status" value="1"/>
</dbReference>
<accession>A0ABQ3NHR5</accession>
<feature type="chain" id="PRO_5046968180" description="Leucine-binding protein domain-containing protein" evidence="4">
    <location>
        <begin position="36"/>
        <end position="433"/>
    </location>
</feature>
<dbReference type="SUPFAM" id="SSF53822">
    <property type="entry name" value="Periplasmic binding protein-like I"/>
    <property type="match status" value="1"/>
</dbReference>
<proteinExistence type="inferred from homology"/>
<evidence type="ECO:0000256" key="4">
    <source>
        <dbReference type="SAM" id="SignalP"/>
    </source>
</evidence>
<keyword evidence="2 4" id="KW-0732">Signal</keyword>
<dbReference type="InterPro" id="IPR028081">
    <property type="entry name" value="Leu-bd"/>
</dbReference>
<dbReference type="Gene3D" id="3.40.50.2300">
    <property type="match status" value="2"/>
</dbReference>
<evidence type="ECO:0000256" key="3">
    <source>
        <dbReference type="SAM" id="MobiDB-lite"/>
    </source>
</evidence>
<comment type="similarity">
    <text evidence="1">Belongs to the leucine-binding protein family.</text>
</comment>
<feature type="signal peptide" evidence="4">
    <location>
        <begin position="1"/>
        <end position="35"/>
    </location>
</feature>
<evidence type="ECO:0000313" key="7">
    <source>
        <dbReference type="Proteomes" id="UP000660554"/>
    </source>
</evidence>
<evidence type="ECO:0000259" key="5">
    <source>
        <dbReference type="Pfam" id="PF13458"/>
    </source>
</evidence>
<comment type="caution">
    <text evidence="6">The sequence shown here is derived from an EMBL/GenBank/DDBJ whole genome shotgun (WGS) entry which is preliminary data.</text>
</comment>
<dbReference type="Pfam" id="PF13458">
    <property type="entry name" value="Peripla_BP_6"/>
    <property type="match status" value="1"/>
</dbReference>
<evidence type="ECO:0000256" key="1">
    <source>
        <dbReference type="ARBA" id="ARBA00010062"/>
    </source>
</evidence>
<feature type="region of interest" description="Disordered" evidence="3">
    <location>
        <begin position="36"/>
        <end position="55"/>
    </location>
</feature>
<dbReference type="PROSITE" id="PS51257">
    <property type="entry name" value="PROKAR_LIPOPROTEIN"/>
    <property type="match status" value="1"/>
</dbReference>
<keyword evidence="7" id="KW-1185">Reference proteome</keyword>
<evidence type="ECO:0000313" key="6">
    <source>
        <dbReference type="EMBL" id="GHI12311.1"/>
    </source>
</evidence>
<sequence>MRGFRREGIPDMLRPIRTLAAAAAAIALVSACNSASTKGTAPGGSGEAPGNTRGVTADSIKVGGIVSMTTASGYSKKDTDLGARARYLRANAEGGVNGRTIEYLGAEDDGQDPAKNMAAARKLVQQDKVFAVSPMSSVTFSGADFLEQEKVPTFGWGTLPSFCGPKYVYGFNGCLVPSPGGTLNQTWPEGIAQILGGARDKSVAVIANDSDAGKFGIRTFQQGFASAGFKVSYAKASVPGTAVPSDWSAYVKEILSSNDGKAPDAVVSVMQTPNNIGLFTALKRGGYTGLLSDPTDYDPGLLAQDATRQALDGVHVLLQFQPFESADPKMDRFKADIKAAAGGKDVPLNMHMLTGYMSADLFLSIAQKAGKDLTVESFQAAAQGFSDTGTLVGDRALPKGQKDSFGCGALVQLKNGAYEVSVPFKCHEPIPFK</sequence>
<dbReference type="Proteomes" id="UP000660554">
    <property type="component" value="Unassembled WGS sequence"/>
</dbReference>
<dbReference type="PANTHER" id="PTHR47235">
    <property type="entry name" value="BLR6548 PROTEIN"/>
    <property type="match status" value="1"/>
</dbReference>
<protein>
    <recommendedName>
        <fullName evidence="5">Leucine-binding protein domain-containing protein</fullName>
    </recommendedName>
</protein>
<evidence type="ECO:0000256" key="2">
    <source>
        <dbReference type="ARBA" id="ARBA00022729"/>
    </source>
</evidence>
<gene>
    <name evidence="6" type="ORF">Scinn_17740</name>
</gene>
<organism evidence="6 7">
    <name type="scientific">Streptomyces virginiae</name>
    <name type="common">Streptomyces cinnamonensis</name>
    <dbReference type="NCBI Taxonomy" id="1961"/>
    <lineage>
        <taxon>Bacteria</taxon>
        <taxon>Bacillati</taxon>
        <taxon>Actinomycetota</taxon>
        <taxon>Actinomycetes</taxon>
        <taxon>Kitasatosporales</taxon>
        <taxon>Streptomycetaceae</taxon>
        <taxon>Streptomyces</taxon>
    </lineage>
</organism>
<dbReference type="EMBL" id="BNDV01000007">
    <property type="protein sequence ID" value="GHI12311.1"/>
    <property type="molecule type" value="Genomic_DNA"/>
</dbReference>
<reference evidence="7" key="1">
    <citation type="submission" date="2020-09" db="EMBL/GenBank/DDBJ databases">
        <title>Whole genome shotgun sequence of Streptomyces cinnamonensis NBRC 15873.</title>
        <authorList>
            <person name="Komaki H."/>
            <person name="Tamura T."/>
        </authorList>
    </citation>
    <scope>NUCLEOTIDE SEQUENCE [LARGE SCALE GENOMIC DNA]</scope>
    <source>
        <strain evidence="7">NBRC 15873</strain>
    </source>
</reference>
<feature type="domain" description="Leucine-binding protein" evidence="5">
    <location>
        <begin position="59"/>
        <end position="415"/>
    </location>
</feature>